<dbReference type="STRING" id="438753.AZC_0696"/>
<dbReference type="KEGG" id="azc:AZC_0696"/>
<reference evidence="2 3" key="4">
    <citation type="journal article" date="2009" name="Appl. Environ. Microbiol.">
        <title>Comparative genome-wide transcriptional profiling of Azorhizobium caulinodans ORS571 grown under free-living and symbiotic conditions.</title>
        <authorList>
            <person name="Tsukada S."/>
            <person name="Aono T."/>
            <person name="Akiba N."/>
            <person name="Lee KB."/>
            <person name="Liu CT."/>
            <person name="Toyazaki H."/>
            <person name="Oyaizu H."/>
        </authorList>
    </citation>
    <scope>NUCLEOTIDE SEQUENCE [LARGE SCALE GENOMIC DNA]</scope>
    <source>
        <strain evidence="3">ATCC 43989 / DSM 5975 / JCM 20966 / LMG 6465 / NBRC 14845 / NCIMB 13405 / ORS 571</strain>
    </source>
</reference>
<dbReference type="SUPFAM" id="SSF55729">
    <property type="entry name" value="Acyl-CoA N-acyltransferases (Nat)"/>
    <property type="match status" value="1"/>
</dbReference>
<gene>
    <name evidence="2" type="ordered locus">AZC_0696</name>
</gene>
<evidence type="ECO:0000259" key="1">
    <source>
        <dbReference type="PROSITE" id="PS51186"/>
    </source>
</evidence>
<dbReference type="AlphaFoldDB" id="A8IPU3"/>
<dbReference type="PROSITE" id="PS51186">
    <property type="entry name" value="GNAT"/>
    <property type="match status" value="2"/>
</dbReference>
<reference evidence="2 3" key="5">
    <citation type="journal article" date="2010" name="Appl. Environ. Microbiol.">
        <title>phrR-like gene praR of Azorhizobium caulinodans ORS571 is essential for symbiosis with Sesbania rostrata and is involved in expression of reb genes.</title>
        <authorList>
            <person name="Akiba N."/>
            <person name="Aono T."/>
            <person name="Toyazaki H."/>
            <person name="Sato S."/>
            <person name="Oyaizu H."/>
        </authorList>
    </citation>
    <scope>NUCLEOTIDE SEQUENCE [LARGE SCALE GENOMIC DNA]</scope>
    <source>
        <strain evidence="3">ATCC 43989 / DSM 5975 / JCM 20966 / LMG 6465 / NBRC 14845 / NCIMB 13405 / ORS 571</strain>
    </source>
</reference>
<dbReference type="GO" id="GO:0016747">
    <property type="term" value="F:acyltransferase activity, transferring groups other than amino-acyl groups"/>
    <property type="evidence" value="ECO:0007669"/>
    <property type="project" value="InterPro"/>
</dbReference>
<dbReference type="eggNOG" id="COG0454">
    <property type="taxonomic scope" value="Bacteria"/>
</dbReference>
<accession>A8IPU3</accession>
<dbReference type="EMBL" id="AP009384">
    <property type="protein sequence ID" value="BAF86694.1"/>
    <property type="molecule type" value="Genomic_DNA"/>
</dbReference>
<dbReference type="CDD" id="cd04301">
    <property type="entry name" value="NAT_SF"/>
    <property type="match status" value="1"/>
</dbReference>
<proteinExistence type="predicted"/>
<keyword evidence="2" id="KW-0808">Transferase</keyword>
<feature type="domain" description="N-acetyltransferase" evidence="1">
    <location>
        <begin position="4"/>
        <end position="136"/>
    </location>
</feature>
<reference evidence="3" key="2">
    <citation type="submission" date="2007-04" db="EMBL/GenBank/DDBJ databases">
        <title>Complete genome sequence of the nitrogen-fixing bacterium Azorhizobium caulinodans ORS571.</title>
        <authorList>
            <person name="Lee K.B."/>
            <person name="Backer P.D."/>
            <person name="Aono T."/>
            <person name="Liu C.T."/>
            <person name="Suzuki S."/>
            <person name="Suzuki T."/>
            <person name="Kaneko T."/>
            <person name="Yamada M."/>
            <person name="Tabata S."/>
            <person name="Kupfer D.M."/>
            <person name="Najar F.Z."/>
            <person name="Wiley G.B."/>
            <person name="Roe B."/>
            <person name="Binnewies T."/>
            <person name="Ussery D."/>
            <person name="Vereecke D."/>
            <person name="Gevers D."/>
            <person name="Holsters M."/>
            <person name="Oyaizu H."/>
        </authorList>
    </citation>
    <scope>NUCLEOTIDE SEQUENCE [LARGE SCALE GENOMIC DNA]</scope>
    <source>
        <strain evidence="3">ATCC 43989 / DSM 5975 / JCM 20966 / LMG 6465 / NBRC 14845 / NCIMB 13405 / ORS 571</strain>
    </source>
</reference>
<reference evidence="2 3" key="1">
    <citation type="journal article" date="2007" name="Appl. Environ. Microbiol.">
        <title>Rhizobial factors required for stem nodule maturation and maintenance in Sesbania rostrata-Azorhizobium caulinodans ORS571 symbiosis.</title>
        <authorList>
            <person name="Suzuki S."/>
            <person name="Aono T."/>
            <person name="Lee KB."/>
            <person name="Suzuki T."/>
            <person name="Liu CT."/>
            <person name="Miwa H."/>
            <person name="Wakao S."/>
            <person name="Iki T."/>
            <person name="Oyaizu H."/>
        </authorList>
    </citation>
    <scope>NUCLEOTIDE SEQUENCE [LARGE SCALE GENOMIC DNA]</scope>
    <source>
        <strain evidence="3">ATCC 43989 / DSM 5975 / JCM 20966 / LMG 6465 / NBRC 14845 / NCIMB 13405 / ORS 571</strain>
    </source>
</reference>
<feature type="domain" description="N-acetyltransferase" evidence="1">
    <location>
        <begin position="139"/>
        <end position="279"/>
    </location>
</feature>
<evidence type="ECO:0000313" key="2">
    <source>
        <dbReference type="EMBL" id="BAF86694.1"/>
    </source>
</evidence>
<dbReference type="Pfam" id="PF18014">
    <property type="entry name" value="Acetyltransf_18"/>
    <property type="match status" value="1"/>
</dbReference>
<dbReference type="HOGENOM" id="CLU_054109_0_0_5"/>
<sequence length="281" mass="29742">MADDIIRTLTPAEVDLAVDWAAREGWNPGLHDAPAFLAQDPEGFLGLFRDGELVACISLVTYGAAYAFLGFYICRPDLRGQGLGWTLWQAGMARLGGRTVGLDGVVAQQDNYKKSGFVLAHRNVRHGGVARRVAGDPEVRLRPVATDLMPALIAYDTACVPAARPDFLKHWLAPPDGLALMAGNGERVLGYGVIRHARTGWRIGPLFAQAPGVAGALLNALADHAGGADVFIDVPEPNGAALALVEAAGLVPVFETARMYKGDAPVLPLDAIYGITTLELG</sequence>
<dbReference type="PANTHER" id="PTHR47237">
    <property type="entry name" value="SLL0310 PROTEIN"/>
    <property type="match status" value="1"/>
</dbReference>
<dbReference type="InterPro" id="IPR016181">
    <property type="entry name" value="Acyl_CoA_acyltransferase"/>
</dbReference>
<protein>
    <submittedName>
        <fullName evidence="2">Putative acetyltransferase</fullName>
    </submittedName>
</protein>
<dbReference type="InterPro" id="IPR041496">
    <property type="entry name" value="YitH/HolE_GNAT"/>
</dbReference>
<evidence type="ECO:0000313" key="3">
    <source>
        <dbReference type="Proteomes" id="UP000000270"/>
    </source>
</evidence>
<name>A8IPU3_AZOC5</name>
<organism evidence="2 3">
    <name type="scientific">Azorhizobium caulinodans (strain ATCC 43989 / DSM 5975 / JCM 20966 / LMG 6465 / NBRC 14845 / NCIMB 13405 / ORS 571)</name>
    <dbReference type="NCBI Taxonomy" id="438753"/>
    <lineage>
        <taxon>Bacteria</taxon>
        <taxon>Pseudomonadati</taxon>
        <taxon>Pseudomonadota</taxon>
        <taxon>Alphaproteobacteria</taxon>
        <taxon>Hyphomicrobiales</taxon>
        <taxon>Xanthobacteraceae</taxon>
        <taxon>Azorhizobium</taxon>
    </lineage>
</organism>
<reference evidence="2 3" key="6">
    <citation type="journal article" date="2011" name="Appl. Environ. Microbiol.">
        <title>Involvement of the azorhizobial chromosome partition gene (parA) in the onset of bacteroid differentiation during Sesbania rostrata stem nodule development.</title>
        <authorList>
            <person name="Liu CT."/>
            <person name="Lee KB."/>
            <person name="Wang YS."/>
            <person name="Peng MH."/>
            <person name="Lee KT."/>
            <person name="Suzuki S."/>
            <person name="Suzuki T."/>
            <person name="Oyaizu H."/>
        </authorList>
    </citation>
    <scope>NUCLEOTIDE SEQUENCE [LARGE SCALE GENOMIC DNA]</scope>
    <source>
        <strain evidence="3">ATCC 43989 / DSM 5975 / JCM 20966 / LMG 6465 / NBRC 14845 / NCIMB 13405 / ORS 571</strain>
    </source>
</reference>
<dbReference type="InterPro" id="IPR052729">
    <property type="entry name" value="Acyl/Acetyltrans_Enzymes"/>
</dbReference>
<dbReference type="Proteomes" id="UP000000270">
    <property type="component" value="Chromosome"/>
</dbReference>
<dbReference type="Gene3D" id="3.40.630.30">
    <property type="match status" value="1"/>
</dbReference>
<reference evidence="2 3" key="3">
    <citation type="journal article" date="2008" name="BMC Genomics">
        <title>The genome of the versatile nitrogen fixer Azorhizobium caulinodans ORS571.</title>
        <authorList>
            <person name="Lee KB."/>
            <person name="Backer P.D."/>
            <person name="Aono T."/>
            <person name="Liu CT."/>
            <person name="Suzuki S."/>
            <person name="Suzuki T."/>
            <person name="Kaneko T."/>
            <person name="Yamada M."/>
            <person name="Tabata S."/>
            <person name="Kupfer D.M."/>
            <person name="Najar F.Z."/>
            <person name="Wiley G.B."/>
            <person name="Roe B."/>
            <person name="Binnewies T.T."/>
            <person name="Ussery D.W."/>
            <person name="D'Haeze W."/>
            <person name="Herder J.D."/>
            <person name="Gevers D."/>
            <person name="Vereecke D."/>
            <person name="Holsters M."/>
            <person name="Oyaizu H."/>
        </authorList>
    </citation>
    <scope>NUCLEOTIDE SEQUENCE [LARGE SCALE GENOMIC DNA]</scope>
    <source>
        <strain evidence="3">ATCC 43989 / DSM 5975 / JCM 20966 / LMG 6465 / NBRC 14845 / NCIMB 13405 / ORS 571</strain>
    </source>
</reference>
<keyword evidence="3" id="KW-1185">Reference proteome</keyword>
<dbReference type="Pfam" id="PF00583">
    <property type="entry name" value="Acetyltransf_1"/>
    <property type="match status" value="1"/>
</dbReference>
<dbReference type="Gene3D" id="3.40.630.90">
    <property type="match status" value="1"/>
</dbReference>
<dbReference type="InterPro" id="IPR000182">
    <property type="entry name" value="GNAT_dom"/>
</dbReference>
<dbReference type="RefSeq" id="WP_012169227.1">
    <property type="nucleotide sequence ID" value="NC_009937.1"/>
</dbReference>
<dbReference type="PANTHER" id="PTHR47237:SF1">
    <property type="entry name" value="SLL0310 PROTEIN"/>
    <property type="match status" value="1"/>
</dbReference>